<evidence type="ECO:0000313" key="2">
    <source>
        <dbReference type="EMBL" id="ODQ57441.1"/>
    </source>
</evidence>
<evidence type="ECO:0008006" key="4">
    <source>
        <dbReference type="Google" id="ProtNLM"/>
    </source>
</evidence>
<accession>A0A1E3NW94</accession>
<keyword evidence="3" id="KW-1185">Reference proteome</keyword>
<sequence>MIPQQFLITIILTLTAIANANFIAFTGNKCDGTGGAIVSFKGCTNLKNRHSFKFVDKLPFSPTTYISFWAKSKCTGNENGYKNPKLNQCYNIHTGGKVLTGHAYDNCHVATHSFPIKSCPDVNDKHAVKRDNEAETSNDDVIITPVDDSDSNPVYIFDNYEYSFDETVARLEAANVFQVYKQPFNESSSDNEATSVPKWLFSQLIDLATA</sequence>
<gene>
    <name evidence="2" type="ORF">WICANDRAFT_64787</name>
</gene>
<dbReference type="EMBL" id="KV454213">
    <property type="protein sequence ID" value="ODQ57441.1"/>
    <property type="molecule type" value="Genomic_DNA"/>
</dbReference>
<keyword evidence="1" id="KW-0732">Signal</keyword>
<dbReference type="GeneID" id="30201050"/>
<feature type="signal peptide" evidence="1">
    <location>
        <begin position="1"/>
        <end position="20"/>
    </location>
</feature>
<organism evidence="2 3">
    <name type="scientific">Wickerhamomyces anomalus (strain ATCC 58044 / CBS 1984 / NCYC 433 / NRRL Y-366-8)</name>
    <name type="common">Yeast</name>
    <name type="synonym">Hansenula anomala</name>
    <dbReference type="NCBI Taxonomy" id="683960"/>
    <lineage>
        <taxon>Eukaryota</taxon>
        <taxon>Fungi</taxon>
        <taxon>Dikarya</taxon>
        <taxon>Ascomycota</taxon>
        <taxon>Saccharomycotina</taxon>
        <taxon>Saccharomycetes</taxon>
        <taxon>Phaffomycetales</taxon>
        <taxon>Wickerhamomycetaceae</taxon>
        <taxon>Wickerhamomyces</taxon>
    </lineage>
</organism>
<reference evidence="2 3" key="1">
    <citation type="journal article" date="2016" name="Proc. Natl. Acad. Sci. U.S.A.">
        <title>Comparative genomics of biotechnologically important yeasts.</title>
        <authorList>
            <person name="Riley R."/>
            <person name="Haridas S."/>
            <person name="Wolfe K.H."/>
            <person name="Lopes M.R."/>
            <person name="Hittinger C.T."/>
            <person name="Goeker M."/>
            <person name="Salamov A.A."/>
            <person name="Wisecaver J.H."/>
            <person name="Long T.M."/>
            <person name="Calvey C.H."/>
            <person name="Aerts A.L."/>
            <person name="Barry K.W."/>
            <person name="Choi C."/>
            <person name="Clum A."/>
            <person name="Coughlan A.Y."/>
            <person name="Deshpande S."/>
            <person name="Douglass A.P."/>
            <person name="Hanson S.J."/>
            <person name="Klenk H.-P."/>
            <person name="LaButti K.M."/>
            <person name="Lapidus A."/>
            <person name="Lindquist E.A."/>
            <person name="Lipzen A.M."/>
            <person name="Meier-Kolthoff J.P."/>
            <person name="Ohm R.A."/>
            <person name="Otillar R.P."/>
            <person name="Pangilinan J.L."/>
            <person name="Peng Y."/>
            <person name="Rokas A."/>
            <person name="Rosa C.A."/>
            <person name="Scheuner C."/>
            <person name="Sibirny A.A."/>
            <person name="Slot J.C."/>
            <person name="Stielow J.B."/>
            <person name="Sun H."/>
            <person name="Kurtzman C.P."/>
            <person name="Blackwell M."/>
            <person name="Grigoriev I.V."/>
            <person name="Jeffries T.W."/>
        </authorList>
    </citation>
    <scope>NUCLEOTIDE SEQUENCE [LARGE SCALE GENOMIC DNA]</scope>
    <source>
        <strain evidence="3">ATCC 58044 / CBS 1984 / NCYC 433 / NRRL Y-366-8</strain>
    </source>
</reference>
<name>A0A1E3NW94_WICAA</name>
<dbReference type="Proteomes" id="UP000094112">
    <property type="component" value="Unassembled WGS sequence"/>
</dbReference>
<dbReference type="RefSeq" id="XP_019036648.1">
    <property type="nucleotide sequence ID" value="XM_019183804.1"/>
</dbReference>
<evidence type="ECO:0000256" key="1">
    <source>
        <dbReference type="SAM" id="SignalP"/>
    </source>
</evidence>
<feature type="chain" id="PRO_5009133552" description="Secreted protein" evidence="1">
    <location>
        <begin position="21"/>
        <end position="210"/>
    </location>
</feature>
<dbReference type="AlphaFoldDB" id="A0A1E3NW94"/>
<protein>
    <recommendedName>
        <fullName evidence="4">Secreted protein</fullName>
    </recommendedName>
</protein>
<evidence type="ECO:0000313" key="3">
    <source>
        <dbReference type="Proteomes" id="UP000094112"/>
    </source>
</evidence>
<proteinExistence type="predicted"/>